<evidence type="ECO:0000313" key="1">
    <source>
        <dbReference type="EMBL" id="KAK2160393.1"/>
    </source>
</evidence>
<comment type="caution">
    <text evidence="1">The sequence shown here is derived from an EMBL/GenBank/DDBJ whole genome shotgun (WGS) entry which is preliminary data.</text>
</comment>
<proteinExistence type="predicted"/>
<evidence type="ECO:0000313" key="2">
    <source>
        <dbReference type="Proteomes" id="UP001208570"/>
    </source>
</evidence>
<dbReference type="Proteomes" id="UP001208570">
    <property type="component" value="Unassembled WGS sequence"/>
</dbReference>
<reference evidence="1" key="1">
    <citation type="journal article" date="2023" name="Mol. Biol. Evol.">
        <title>Third-Generation Sequencing Reveals the Adaptive Role of the Epigenome in Three Deep-Sea Polychaetes.</title>
        <authorList>
            <person name="Perez M."/>
            <person name="Aroh O."/>
            <person name="Sun Y."/>
            <person name="Lan Y."/>
            <person name="Juniper S.K."/>
            <person name="Young C.R."/>
            <person name="Angers B."/>
            <person name="Qian P.Y."/>
        </authorList>
    </citation>
    <scope>NUCLEOTIDE SEQUENCE</scope>
    <source>
        <strain evidence="1">P08H-3</strain>
    </source>
</reference>
<protein>
    <submittedName>
        <fullName evidence="1">Uncharacterized protein</fullName>
    </submittedName>
</protein>
<sequence length="150" mass="17152">MRQKPSTSSSQCSITARKHRHEKRLKDFPRKYWDWINLECKKKSTWRKIQALAKNQLYHTNDDISHFCGMLDWRPSSQKTSLELLHHHYASGTFHHGTAYPSGMCTKSLCRDGIERTTPVSDGIPPFHSSSDINIHPFGLQSTGAVGTML</sequence>
<dbReference type="EMBL" id="JAODUP010000134">
    <property type="protein sequence ID" value="KAK2160393.1"/>
    <property type="molecule type" value="Genomic_DNA"/>
</dbReference>
<dbReference type="AlphaFoldDB" id="A0AAD9JXP0"/>
<organism evidence="1 2">
    <name type="scientific">Paralvinella palmiformis</name>
    <dbReference type="NCBI Taxonomy" id="53620"/>
    <lineage>
        <taxon>Eukaryota</taxon>
        <taxon>Metazoa</taxon>
        <taxon>Spiralia</taxon>
        <taxon>Lophotrochozoa</taxon>
        <taxon>Annelida</taxon>
        <taxon>Polychaeta</taxon>
        <taxon>Sedentaria</taxon>
        <taxon>Canalipalpata</taxon>
        <taxon>Terebellida</taxon>
        <taxon>Terebelliformia</taxon>
        <taxon>Alvinellidae</taxon>
        <taxon>Paralvinella</taxon>
    </lineage>
</organism>
<accession>A0AAD9JXP0</accession>
<keyword evidence="2" id="KW-1185">Reference proteome</keyword>
<name>A0AAD9JXP0_9ANNE</name>
<gene>
    <name evidence="1" type="ORF">LSH36_134g03009</name>
</gene>